<dbReference type="GO" id="GO:0009636">
    <property type="term" value="P:response to toxic substance"/>
    <property type="evidence" value="ECO:0007669"/>
    <property type="project" value="UniProtKB-KW"/>
</dbReference>
<dbReference type="Gene3D" id="3.20.20.10">
    <property type="entry name" value="Alanine racemase"/>
    <property type="match status" value="1"/>
</dbReference>
<dbReference type="SMART" id="SM01119">
    <property type="entry name" value="D-ser_dehydrat"/>
    <property type="match status" value="1"/>
</dbReference>
<evidence type="ECO:0000313" key="16">
    <source>
        <dbReference type="Proteomes" id="UP001377567"/>
    </source>
</evidence>
<dbReference type="FunFam" id="3.20.20.10:FF:000016">
    <property type="entry name" value="D-serine dehydratase"/>
    <property type="match status" value="1"/>
</dbReference>
<dbReference type="InterPro" id="IPR026956">
    <property type="entry name" value="D-ser_dehydrat-like_dom"/>
</dbReference>
<organism evidence="15 16">
    <name type="scientific">Maudiozyma humilis</name>
    <name type="common">Sour dough yeast</name>
    <name type="synonym">Kazachstania humilis</name>
    <dbReference type="NCBI Taxonomy" id="51915"/>
    <lineage>
        <taxon>Eukaryota</taxon>
        <taxon>Fungi</taxon>
        <taxon>Dikarya</taxon>
        <taxon>Ascomycota</taxon>
        <taxon>Saccharomycotina</taxon>
        <taxon>Saccharomycetes</taxon>
        <taxon>Saccharomycetales</taxon>
        <taxon>Saccharomycetaceae</taxon>
        <taxon>Maudiozyma</taxon>
    </lineage>
</organism>
<evidence type="ECO:0000256" key="1">
    <source>
        <dbReference type="ARBA" id="ARBA00001933"/>
    </source>
</evidence>
<keyword evidence="7" id="KW-0663">Pyridoxal phosphate</keyword>
<dbReference type="InterPro" id="IPR029066">
    <property type="entry name" value="PLP-binding_barrel"/>
</dbReference>
<evidence type="ECO:0000313" key="15">
    <source>
        <dbReference type="EMBL" id="GMM53985.1"/>
    </source>
</evidence>
<dbReference type="PANTHER" id="PTHR28004">
    <property type="entry name" value="ZGC:162816-RELATED"/>
    <property type="match status" value="1"/>
</dbReference>
<keyword evidence="8" id="KW-0456">Lyase</keyword>
<evidence type="ECO:0000256" key="5">
    <source>
        <dbReference type="ARBA" id="ARBA00022723"/>
    </source>
</evidence>
<evidence type="ECO:0000259" key="14">
    <source>
        <dbReference type="SMART" id="SM01119"/>
    </source>
</evidence>
<dbReference type="Gene3D" id="2.40.37.20">
    <property type="entry name" value="D-serine dehydratase-like domain"/>
    <property type="match status" value="1"/>
</dbReference>
<dbReference type="PANTHER" id="PTHR28004:SF2">
    <property type="entry name" value="D-SERINE DEHYDRATASE"/>
    <property type="match status" value="1"/>
</dbReference>
<proteinExistence type="inferred from homology"/>
<dbReference type="InterPro" id="IPR051466">
    <property type="entry name" value="D-amino_acid_metab_enzyme"/>
</dbReference>
<feature type="domain" description="D-serine dehydratase-like" evidence="14">
    <location>
        <begin position="305"/>
        <end position="417"/>
    </location>
</feature>
<comment type="cofactor">
    <cofactor evidence="1">
        <name>pyridoxal 5'-phosphate</name>
        <dbReference type="ChEBI" id="CHEBI:597326"/>
    </cofactor>
</comment>
<keyword evidence="16" id="KW-1185">Reference proteome</keyword>
<dbReference type="Pfam" id="PF14031">
    <property type="entry name" value="D-ser_dehydrat"/>
    <property type="match status" value="1"/>
</dbReference>
<keyword evidence="4" id="KW-0216">Detoxification</keyword>
<dbReference type="GO" id="GO:0046872">
    <property type="term" value="F:metal ion binding"/>
    <property type="evidence" value="ECO:0007669"/>
    <property type="project" value="UniProtKB-KW"/>
</dbReference>
<keyword evidence="6" id="KW-0862">Zinc</keyword>
<evidence type="ECO:0000256" key="3">
    <source>
        <dbReference type="ARBA" id="ARBA00005323"/>
    </source>
</evidence>
<dbReference type="AlphaFoldDB" id="A0AAV5RRB7"/>
<reference evidence="15 16" key="1">
    <citation type="journal article" date="2023" name="Elife">
        <title>Identification of key yeast species and microbe-microbe interactions impacting larval growth of Drosophila in the wild.</title>
        <authorList>
            <person name="Mure A."/>
            <person name="Sugiura Y."/>
            <person name="Maeda R."/>
            <person name="Honda K."/>
            <person name="Sakurai N."/>
            <person name="Takahashi Y."/>
            <person name="Watada M."/>
            <person name="Katoh T."/>
            <person name="Gotoh A."/>
            <person name="Gotoh Y."/>
            <person name="Taniguchi I."/>
            <person name="Nakamura K."/>
            <person name="Hayashi T."/>
            <person name="Katayama T."/>
            <person name="Uemura T."/>
            <person name="Hattori Y."/>
        </authorList>
    </citation>
    <scope>NUCLEOTIDE SEQUENCE [LARGE SCALE GENOMIC DNA]</scope>
    <source>
        <strain evidence="15 16">KH-74</strain>
    </source>
</reference>
<evidence type="ECO:0000256" key="4">
    <source>
        <dbReference type="ARBA" id="ARBA00022575"/>
    </source>
</evidence>
<evidence type="ECO:0000256" key="10">
    <source>
        <dbReference type="ARBA" id="ARBA00055764"/>
    </source>
</evidence>
<dbReference type="InterPro" id="IPR001608">
    <property type="entry name" value="Ala_racemase_N"/>
</dbReference>
<dbReference type="SUPFAM" id="SSF51419">
    <property type="entry name" value="PLP-binding barrel"/>
    <property type="match status" value="1"/>
</dbReference>
<evidence type="ECO:0000256" key="11">
    <source>
        <dbReference type="ARBA" id="ARBA00066349"/>
    </source>
</evidence>
<dbReference type="GO" id="GO:0008721">
    <property type="term" value="F:D-serine ammonia-lyase activity"/>
    <property type="evidence" value="ECO:0007669"/>
    <property type="project" value="UniProtKB-EC"/>
</dbReference>
<dbReference type="GO" id="GO:0036088">
    <property type="term" value="P:D-serine catabolic process"/>
    <property type="evidence" value="ECO:0007669"/>
    <property type="project" value="TreeGrafter"/>
</dbReference>
<dbReference type="EC" id="4.3.1.18" evidence="11"/>
<evidence type="ECO:0000256" key="7">
    <source>
        <dbReference type="ARBA" id="ARBA00022898"/>
    </source>
</evidence>
<evidence type="ECO:0000256" key="8">
    <source>
        <dbReference type="ARBA" id="ARBA00023239"/>
    </source>
</evidence>
<dbReference type="InterPro" id="IPR042208">
    <property type="entry name" value="D-ser_dehydrat-like_sf"/>
</dbReference>
<comment type="function">
    <text evidence="10">Catalyzes the conversion of D-serine to pyruvate and ammonia. May play a role in D-serine detoxification.</text>
</comment>
<comment type="similarity">
    <text evidence="3">Belongs to the DSD1 family.</text>
</comment>
<keyword evidence="5" id="KW-0479">Metal-binding</keyword>
<dbReference type="Pfam" id="PF01168">
    <property type="entry name" value="Ala_racemase_N"/>
    <property type="match status" value="1"/>
</dbReference>
<protein>
    <recommendedName>
        <fullName evidence="12">D-serine dehydratase</fullName>
        <ecNumber evidence="11">4.3.1.18</ecNumber>
    </recommendedName>
    <alternativeName>
        <fullName evidence="13">D-serine deaminase</fullName>
    </alternativeName>
</protein>
<comment type="caution">
    <text evidence="15">The sequence shown here is derived from an EMBL/GenBank/DDBJ whole genome shotgun (WGS) entry which is preliminary data.</text>
</comment>
<evidence type="ECO:0000256" key="6">
    <source>
        <dbReference type="ARBA" id="ARBA00022833"/>
    </source>
</evidence>
<evidence type="ECO:0000256" key="2">
    <source>
        <dbReference type="ARBA" id="ARBA00001947"/>
    </source>
</evidence>
<sequence>MTDILSLYKGQTVKDLPTPSFVIVEDKVDANCRHMLENVSELARETRSPIKFRAHIKTHKTIQGTLKQLGVGLLEKPKDAIVVSTLMEARSILDYQEKVGKSIVKDICFGIPASVPSILPQLSSISQRVESFRIFVDNIQHLDNLVNFGRTAGDKKWSIFIKIDMGTSRAGLPNDSTDFHELLKKLMSPAVSEVAELYGFYAHAGHSYHVHSIVDAHKLLLDEIIAVNEAAKTYGRLHPEIDVKSLTLSVGATPTSNSLKIRDELQLNEYIRTKLVGSLEIHCGNYCMYDLQQYSTGCIEKHEIAGYVLGSVWSAYNERKEFLTNTGVMTLTRESSDIKGHGLCIPTGQIFKSDDLKINWYVDRVSQEHGILRQYQEGDDEVNGEAIAPLKLDQQIAVLPQHACIVMAQFPYYFVLDKNGKVSDVWTPFQKW</sequence>
<evidence type="ECO:0000256" key="13">
    <source>
        <dbReference type="ARBA" id="ARBA00075219"/>
    </source>
</evidence>
<evidence type="ECO:0000256" key="9">
    <source>
        <dbReference type="ARBA" id="ARBA00051198"/>
    </source>
</evidence>
<dbReference type="Proteomes" id="UP001377567">
    <property type="component" value="Unassembled WGS sequence"/>
</dbReference>
<name>A0AAV5RRB7_MAUHU</name>
<evidence type="ECO:0000256" key="12">
    <source>
        <dbReference type="ARBA" id="ARBA00069616"/>
    </source>
</evidence>
<gene>
    <name evidence="15" type="ORF">DAKH74_006010</name>
</gene>
<accession>A0AAV5RRB7</accession>
<comment type="catalytic activity">
    <reaction evidence="9">
        <text>D-serine = pyruvate + NH4(+)</text>
        <dbReference type="Rhea" id="RHEA:13977"/>
        <dbReference type="ChEBI" id="CHEBI:15361"/>
        <dbReference type="ChEBI" id="CHEBI:28938"/>
        <dbReference type="ChEBI" id="CHEBI:35247"/>
        <dbReference type="EC" id="4.3.1.18"/>
    </reaction>
    <physiologicalReaction direction="left-to-right" evidence="9">
        <dbReference type="Rhea" id="RHEA:13978"/>
    </physiologicalReaction>
</comment>
<comment type="cofactor">
    <cofactor evidence="2">
        <name>Zn(2+)</name>
        <dbReference type="ChEBI" id="CHEBI:29105"/>
    </cofactor>
</comment>
<dbReference type="EMBL" id="BTGD01000001">
    <property type="protein sequence ID" value="GMM53985.1"/>
    <property type="molecule type" value="Genomic_DNA"/>
</dbReference>